<dbReference type="eggNOG" id="arCOG02050">
    <property type="taxonomic scope" value="Archaea"/>
</dbReference>
<evidence type="ECO:0000256" key="3">
    <source>
        <dbReference type="ARBA" id="ARBA00022475"/>
    </source>
</evidence>
<organism evidence="8 9">
    <name type="scientific">Pyrobaculum oguniense (strain DSM 13380 / JCM 10595 / TE7)</name>
    <dbReference type="NCBI Taxonomy" id="698757"/>
    <lineage>
        <taxon>Archaea</taxon>
        <taxon>Thermoproteota</taxon>
        <taxon>Thermoprotei</taxon>
        <taxon>Thermoproteales</taxon>
        <taxon>Thermoproteaceae</taxon>
        <taxon>Pyrobaculum</taxon>
    </lineage>
</organism>
<dbReference type="STRING" id="698757.Pogu_0975"/>
<dbReference type="AlphaFoldDB" id="H6Q9U4"/>
<dbReference type="KEGG" id="pog:Pogu_0975"/>
<evidence type="ECO:0000256" key="6">
    <source>
        <dbReference type="ARBA" id="ARBA00023136"/>
    </source>
</evidence>
<evidence type="ECO:0000313" key="9">
    <source>
        <dbReference type="Proteomes" id="UP000009062"/>
    </source>
</evidence>
<dbReference type="Pfam" id="PF01925">
    <property type="entry name" value="TauE"/>
    <property type="match status" value="1"/>
</dbReference>
<keyword evidence="6 7" id="KW-0472">Membrane</keyword>
<dbReference type="PANTHER" id="PTHR30269">
    <property type="entry name" value="TRANSMEMBRANE PROTEIN YFCA"/>
    <property type="match status" value="1"/>
</dbReference>
<feature type="transmembrane region" description="Helical" evidence="7">
    <location>
        <begin position="265"/>
        <end position="286"/>
    </location>
</feature>
<comment type="subcellular location">
    <subcellularLocation>
        <location evidence="1 7">Cell membrane</location>
        <topology evidence="1 7">Multi-pass membrane protein</topology>
    </subcellularLocation>
</comment>
<evidence type="ECO:0000313" key="8">
    <source>
        <dbReference type="EMBL" id="AFA39002.1"/>
    </source>
</evidence>
<feature type="transmembrane region" description="Helical" evidence="7">
    <location>
        <begin position="109"/>
        <end position="131"/>
    </location>
</feature>
<keyword evidence="4 7" id="KW-0812">Transmembrane</keyword>
<comment type="similarity">
    <text evidence="7">Belongs to the 4-toluene sulfonate uptake permease (TSUP) (TC 2.A.102) family.</text>
</comment>
<dbReference type="EMBL" id="CP003316">
    <property type="protein sequence ID" value="AFA39002.1"/>
    <property type="molecule type" value="Genomic_DNA"/>
</dbReference>
<keyword evidence="9" id="KW-1185">Reference proteome</keyword>
<feature type="transmembrane region" description="Helical" evidence="7">
    <location>
        <begin position="9"/>
        <end position="30"/>
    </location>
</feature>
<proteinExistence type="inferred from homology"/>
<keyword evidence="5 7" id="KW-1133">Transmembrane helix</keyword>
<dbReference type="GO" id="GO:0005886">
    <property type="term" value="C:plasma membrane"/>
    <property type="evidence" value="ECO:0007669"/>
    <property type="project" value="UniProtKB-SubCell"/>
</dbReference>
<name>H6Q9U4_PYROT</name>
<reference evidence="8 9" key="1">
    <citation type="journal article" date="2012" name="Stand. Genomic Sci.">
        <title>Complete genome sequence of Pyrobaculum oguniense.</title>
        <authorList>
            <person name="Bernick D.L."/>
            <person name="Karplus K."/>
            <person name="Lui L.M."/>
            <person name="Coker J.K."/>
            <person name="Murphy J.N."/>
            <person name="Chan P.P."/>
            <person name="Cozen A.E."/>
            <person name="Lowe T.M."/>
        </authorList>
    </citation>
    <scope>NUCLEOTIDE SEQUENCE [LARGE SCALE GENOMIC DNA]</scope>
    <source>
        <strain evidence="8 9">TE7</strain>
    </source>
</reference>
<feature type="transmembrane region" description="Helical" evidence="7">
    <location>
        <begin position="80"/>
        <end position="103"/>
    </location>
</feature>
<accession>H6Q9U4</accession>
<keyword evidence="3 7" id="KW-1003">Cell membrane</keyword>
<dbReference type="PANTHER" id="PTHR30269:SF37">
    <property type="entry name" value="MEMBRANE TRANSPORTER PROTEIN"/>
    <property type="match status" value="1"/>
</dbReference>
<evidence type="ECO:0000256" key="2">
    <source>
        <dbReference type="ARBA" id="ARBA00022448"/>
    </source>
</evidence>
<evidence type="ECO:0000256" key="5">
    <source>
        <dbReference type="ARBA" id="ARBA00022989"/>
    </source>
</evidence>
<evidence type="ECO:0000256" key="1">
    <source>
        <dbReference type="ARBA" id="ARBA00004651"/>
    </source>
</evidence>
<feature type="transmembrane region" description="Helical" evidence="7">
    <location>
        <begin position="50"/>
        <end position="71"/>
    </location>
</feature>
<keyword evidence="2" id="KW-0813">Transport</keyword>
<gene>
    <name evidence="8" type="ordered locus">Pogu_0975</name>
</gene>
<protein>
    <recommendedName>
        <fullName evidence="7">Probable membrane transporter protein</fullName>
    </recommendedName>
</protein>
<dbReference type="Proteomes" id="UP000009062">
    <property type="component" value="Chromosome"/>
</dbReference>
<evidence type="ECO:0000256" key="4">
    <source>
        <dbReference type="ARBA" id="ARBA00022692"/>
    </source>
</evidence>
<feature type="transmembrane region" description="Helical" evidence="7">
    <location>
        <begin position="237"/>
        <end position="258"/>
    </location>
</feature>
<sequence>MGEMMVDFVFYILVFLAAMVIGVAGAMAGVGGGVLFTPVMLAFTSFDINAVRAAGLFLAMGTSAQAGSYYLRKGVASLPVVLYGATWMSLGALVGSLLGLYIVEVFGEFGKAVIRLTLGATVLGVFFVMFLKKVEWPEARPDRLAQMLGLYGRYYEESLKKEVAYGARRTLIATFFLFLVGFIGGMFGLGGGWALVPVYNLVMGLPLKVSVACSSATLAVGDAPAAWTFLRSGVVDIFLTVAAMGGVFIGAQLGSYMAMRAKVRVVRYIVLGVMLLSAISLIQRGLSQLGLI</sequence>
<dbReference type="HOGENOM" id="CLU_045498_5_2_2"/>
<evidence type="ECO:0000256" key="7">
    <source>
        <dbReference type="RuleBase" id="RU363041"/>
    </source>
</evidence>
<dbReference type="InterPro" id="IPR002781">
    <property type="entry name" value="TM_pro_TauE-like"/>
</dbReference>
<dbReference type="InterPro" id="IPR052017">
    <property type="entry name" value="TSUP"/>
</dbReference>
<feature type="transmembrane region" description="Helical" evidence="7">
    <location>
        <begin position="170"/>
        <end position="196"/>
    </location>
</feature>